<dbReference type="EMBL" id="UPXZ01000037">
    <property type="protein sequence ID" value="VBB47505.1"/>
    <property type="molecule type" value="Genomic_DNA"/>
</dbReference>
<reference evidence="1" key="1">
    <citation type="submission" date="2018-07" db="EMBL/GenBank/DDBJ databases">
        <authorList>
            <consortium name="Genoscope - CEA"/>
            <person name="William W."/>
        </authorList>
    </citation>
    <scope>NUCLEOTIDE SEQUENCE</scope>
    <source>
        <strain evidence="1">IK1</strain>
    </source>
</reference>
<dbReference type="AlphaFoldDB" id="A0A653AII3"/>
<organism evidence="1">
    <name type="scientific">uncultured Paludibacter sp</name>
    <dbReference type="NCBI Taxonomy" id="497635"/>
    <lineage>
        <taxon>Bacteria</taxon>
        <taxon>Pseudomonadati</taxon>
        <taxon>Bacteroidota</taxon>
        <taxon>Bacteroidia</taxon>
        <taxon>Bacteroidales</taxon>
        <taxon>Paludibacteraceae</taxon>
        <taxon>Paludibacter</taxon>
        <taxon>environmental samples</taxon>
    </lineage>
</organism>
<sequence length="45" mass="5529">MLFKQRTDEYPRERGEQFKVQYCNFYDYLKNVTSPANVLNYNTFP</sequence>
<evidence type="ECO:0000313" key="1">
    <source>
        <dbReference type="EMBL" id="VBB47505.1"/>
    </source>
</evidence>
<name>A0A653AII3_9BACT</name>
<accession>A0A653AII3</accession>
<proteinExistence type="predicted"/>
<protein>
    <submittedName>
        <fullName evidence="1">Uncharacterized protein</fullName>
    </submittedName>
</protein>
<gene>
    <name evidence="1" type="ORF">TRIP_D420248</name>
</gene>